<feature type="region of interest" description="Disordered" evidence="3">
    <location>
        <begin position="290"/>
        <end position="434"/>
    </location>
</feature>
<feature type="compositionally biased region" description="Basic and acidic residues" evidence="3">
    <location>
        <begin position="830"/>
        <end position="849"/>
    </location>
</feature>
<sequence length="1772" mass="197903">MADISQPWLDDLSEEWVPQQPTPPADSPADSPMPAPSPAAHSAPPKPRSRLPRLRHSSGSFSDIQPRSDLRPTKQRNALAERSHSDSNVVSPAASRNVSHADPARHAAQSFTTDSQGSLLYGTVAISSAKANGHYETPEWKRRLVKGEGGEQKDLFGPSGLENIFAKPAGSPSEAAAAPPKRKLGMLRGLSAMPSSPPPWPAAANDSELQQSVSHSESQLHRRQDSQQAPSIADPDESLSAALQEPARTVSGQIEFENEQFSPVFINTELEIGQTPDPVLAFRGSELANRLRQIGSPPPDQHDSIPEESSLNYTREDSSFARIQDDSLPEGLPAGTPDIADVGRFVQLRRGGYSQEGSFRRRPLSPSPERAPTAQGTARSNFSAQTAIRDAQPAASDSAIADDEDSPKTPHRRANHFLSPDRAKSSGSPLKLFGAHDTFTSNRLIRRLSQLEYKPDSTTSSSVQDSKMEAARPVQNKSRLTSVEEVSVVHSGLSQLPEAQLPSPRRVSAFGQGQLNKYQFDADYSVLSSDVSDAQDDSAPEDSPTSDVAPPGSRPPFKFQLDESPTRGSSRTTRQSSRHVSNPFRVASRSGPQFKRHVAPPKVEEELDEHQDYADGKRGPTSPFKNPTPKRRRTINSTFEESEVVDPHSETGPPATQDSHAAIQAVLAQKHYDNDHGAPVHAADPDILARRHILRPRNPTPSQRRREEIEAEIMEATEAFMQASPKLNTIREQLEPSMVSDDSEEQDRATAVANEVAMFTMKRQAMRNQSRKRSVTTQDFLDEALKIMNFIRTKGRPTSGLGDLEETDAEFNIPEGASEQPSTSLTFERPPSREGHRSAWRDPNKRDSDPSVITHLRKYEEKESDTFLNSSLNSVKISRMKSTVPEEINMVVEKDDIRITDHRSRPFAPDDSEYDPSGARPQTGQSAGSSLGHTIATNVSRRSDQVATLAPEAVAHLIPHQIAGMSFNREKKIWVRQKSPSKEHRRPEEDHSSMNQSEEDPFGNIPDLSVSETRDNTAQMESPSYPQPTAETLLDDDEAGDEARPMTCASSVPSKASNNFGWSFTKTETRATSCSTQVPRRRSANKALPLPTTYAIPESDEDDIEHEIQYFEGRDAAMPNAPHARVRDITISFAERELGGIERRHTEPPHHLGQPQRGFSGVSQSSKPTWAHTNGTSTLPRTRPNQRPRFNGDGDLSILEELPSKNYRMELSMNVSAPVLGQGKQDTLFVAPSSPLKGDVTFMLSDLPDFTLNQIDEFEHPDRVVVKHDGTRLSKTLEDRYAQGTAELVKALQDVEPDEPYWEDLREIALRDRDLGSLHRLDELCYRLEELDVSNNQISQVEGIPYAMRRLKAQNNCLNGLTSWATLGNLQHLDVSNNDIDSLDGLAELVHLRVLRIDNNKLKTLDSILHLDGLIELHAGGNDIDLVDFARSNLKSLTDLDLHKNRLLEIRNVHRLSQLQHLNLDDNELDEFPLSDTPTEPCKHLRSIRICRNGMTLLDVDRHFPRLESLYVDGNSLTHVSGLEHLRRLRTFSAREQILGTDLDAETCVSNLVRNTDVHNLYISLNSAYTLGITQHLMNLQRLELASMGLKELPDNFGQLTPNIRSVNLNFNSLRDLRPLLNIKRLSELLLVGNKLERLRQNAMVLGKFSSLSKLDWRDNPVTLRFYASTSENRIMSLRQNPDDEQLTDRFVLPRGDIEADEQHQSRLDYETRIRRRVTEMMLANLCRDLRELDGLPFDKARVLVKDDVWERLTRLGVIRRKQPEKTNDDSY</sequence>
<dbReference type="GO" id="GO:0031028">
    <property type="term" value="P:septation initiation signaling"/>
    <property type="evidence" value="ECO:0007669"/>
    <property type="project" value="TreeGrafter"/>
</dbReference>
<organism evidence="4 5">
    <name type="scientific">Didymella rabiei</name>
    <name type="common">Chickpea ascochyta blight fungus</name>
    <name type="synonym">Mycosphaerella rabiei</name>
    <dbReference type="NCBI Taxonomy" id="5454"/>
    <lineage>
        <taxon>Eukaryota</taxon>
        <taxon>Fungi</taxon>
        <taxon>Dikarya</taxon>
        <taxon>Ascomycota</taxon>
        <taxon>Pezizomycotina</taxon>
        <taxon>Dothideomycetes</taxon>
        <taxon>Pleosporomycetidae</taxon>
        <taxon>Pleosporales</taxon>
        <taxon>Pleosporineae</taxon>
        <taxon>Didymellaceae</taxon>
        <taxon>Ascochyta</taxon>
    </lineage>
</organism>
<evidence type="ECO:0000256" key="3">
    <source>
        <dbReference type="SAM" id="MobiDB-lite"/>
    </source>
</evidence>
<feature type="region of interest" description="Disordered" evidence="3">
    <location>
        <begin position="976"/>
        <end position="1061"/>
    </location>
</feature>
<gene>
    <name evidence="4" type="ORF">ST47_g4411</name>
</gene>
<feature type="compositionally biased region" description="Polar residues" evidence="3">
    <location>
        <begin position="374"/>
        <end position="386"/>
    </location>
</feature>
<feature type="compositionally biased region" description="Pro residues" evidence="3">
    <location>
        <begin position="20"/>
        <end position="37"/>
    </location>
</feature>
<keyword evidence="1" id="KW-0433">Leucine-rich repeat</keyword>
<proteinExistence type="predicted"/>
<feature type="compositionally biased region" description="Basic and acidic residues" evidence="3">
    <location>
        <begin position="980"/>
        <end position="992"/>
    </location>
</feature>
<evidence type="ECO:0000313" key="4">
    <source>
        <dbReference type="EMBL" id="KZM24431.1"/>
    </source>
</evidence>
<dbReference type="InterPro" id="IPR003591">
    <property type="entry name" value="Leu-rich_rpt_typical-subtyp"/>
</dbReference>
<dbReference type="Proteomes" id="UP000076837">
    <property type="component" value="Unassembled WGS sequence"/>
</dbReference>
<feature type="compositionally biased region" description="Polar residues" evidence="3">
    <location>
        <begin position="1048"/>
        <end position="1061"/>
    </location>
</feature>
<protein>
    <recommendedName>
        <fullName evidence="6">Septation initiation network scaffold protein cdc11</fullName>
    </recommendedName>
</protein>
<dbReference type="GO" id="GO:0061499">
    <property type="term" value="C:outer plaque of mitotic spindle pole body"/>
    <property type="evidence" value="ECO:0007669"/>
    <property type="project" value="TreeGrafter"/>
</dbReference>
<feature type="compositionally biased region" description="Polar residues" evidence="3">
    <location>
        <begin position="1161"/>
        <end position="1185"/>
    </location>
</feature>
<dbReference type="InterPro" id="IPR052574">
    <property type="entry name" value="CDIRP"/>
</dbReference>
<feature type="compositionally biased region" description="Polar residues" evidence="3">
    <location>
        <begin position="456"/>
        <end position="465"/>
    </location>
</feature>
<dbReference type="SMART" id="SM00365">
    <property type="entry name" value="LRR_SD22"/>
    <property type="match status" value="5"/>
</dbReference>
<dbReference type="InterPro" id="IPR032675">
    <property type="entry name" value="LRR_dom_sf"/>
</dbReference>
<evidence type="ECO:0000256" key="1">
    <source>
        <dbReference type="ARBA" id="ARBA00022614"/>
    </source>
</evidence>
<dbReference type="EMBL" id="JYNV01000158">
    <property type="protein sequence ID" value="KZM24431.1"/>
    <property type="molecule type" value="Genomic_DNA"/>
</dbReference>
<feature type="compositionally biased region" description="Polar residues" evidence="3">
    <location>
        <begin position="109"/>
        <end position="118"/>
    </location>
</feature>
<dbReference type="Pfam" id="PF12799">
    <property type="entry name" value="LRR_4"/>
    <property type="match status" value="1"/>
</dbReference>
<feature type="compositionally biased region" description="Basic and acidic residues" evidence="3">
    <location>
        <begin position="136"/>
        <end position="154"/>
    </location>
</feature>
<dbReference type="GO" id="GO:0035591">
    <property type="term" value="F:signaling adaptor activity"/>
    <property type="evidence" value="ECO:0007669"/>
    <property type="project" value="TreeGrafter"/>
</dbReference>
<accession>A0A163FLB8</accession>
<feature type="region of interest" description="Disordered" evidence="3">
    <location>
        <begin position="813"/>
        <end position="852"/>
    </location>
</feature>
<dbReference type="PANTHER" id="PTHR47566:SF1">
    <property type="entry name" value="PROTEIN NUD1"/>
    <property type="match status" value="1"/>
</dbReference>
<evidence type="ECO:0000256" key="2">
    <source>
        <dbReference type="ARBA" id="ARBA00022737"/>
    </source>
</evidence>
<feature type="compositionally biased region" description="Polar residues" evidence="3">
    <location>
        <begin position="920"/>
        <end position="931"/>
    </location>
</feature>
<feature type="compositionally biased region" description="Basic residues" evidence="3">
    <location>
        <begin position="47"/>
        <end position="56"/>
    </location>
</feature>
<feature type="compositionally biased region" description="Low complexity" evidence="3">
    <location>
        <begin position="166"/>
        <end position="179"/>
    </location>
</feature>
<feature type="compositionally biased region" description="Polar residues" evidence="3">
    <location>
        <begin position="1016"/>
        <end position="1030"/>
    </location>
</feature>
<feature type="compositionally biased region" description="Basic and acidic residues" evidence="3">
    <location>
        <begin position="895"/>
        <end position="904"/>
    </location>
</feature>
<feature type="region of interest" description="Disordered" evidence="3">
    <location>
        <begin position="1"/>
        <end position="255"/>
    </location>
</feature>
<feature type="compositionally biased region" description="Low complexity" evidence="3">
    <location>
        <begin position="566"/>
        <end position="581"/>
    </location>
</feature>
<dbReference type="PANTHER" id="PTHR47566">
    <property type="match status" value="1"/>
</dbReference>
<dbReference type="PROSITE" id="PS51450">
    <property type="entry name" value="LRR"/>
    <property type="match status" value="5"/>
</dbReference>
<feature type="compositionally biased region" description="Polar residues" evidence="3">
    <location>
        <begin position="86"/>
        <end position="98"/>
    </location>
</feature>
<dbReference type="InterPro" id="IPR001611">
    <property type="entry name" value="Leu-rich_rpt"/>
</dbReference>
<reference evidence="4 5" key="1">
    <citation type="journal article" date="2016" name="Sci. Rep.">
        <title>Draft genome sequencing and secretome analysis of fungal phytopathogen Ascochyta rabiei provides insight into the necrotrophic effector repertoire.</title>
        <authorList>
            <person name="Verma S."/>
            <person name="Gazara R.K."/>
            <person name="Nizam S."/>
            <person name="Parween S."/>
            <person name="Chattopadhyay D."/>
            <person name="Verma P.K."/>
        </authorList>
    </citation>
    <scope>NUCLEOTIDE SEQUENCE [LARGE SCALE GENOMIC DNA]</scope>
    <source>
        <strain evidence="4 5">ArDII</strain>
    </source>
</reference>
<feature type="compositionally biased region" description="Basic and acidic residues" evidence="3">
    <location>
        <begin position="314"/>
        <end position="325"/>
    </location>
</feature>
<dbReference type="SUPFAM" id="SSF52058">
    <property type="entry name" value="L domain-like"/>
    <property type="match status" value="1"/>
</dbReference>
<comment type="caution">
    <text evidence="4">The sequence shown here is derived from an EMBL/GenBank/DDBJ whole genome shotgun (WGS) entry which is preliminary data.</text>
</comment>
<feature type="compositionally biased region" description="Low complexity" evidence="3">
    <location>
        <begin position="390"/>
        <end position="399"/>
    </location>
</feature>
<dbReference type="SMART" id="SM00369">
    <property type="entry name" value="LRR_TYP"/>
    <property type="match status" value="8"/>
</dbReference>
<feature type="region of interest" description="Disordered" evidence="3">
    <location>
        <begin position="450"/>
        <end position="480"/>
    </location>
</feature>
<dbReference type="GO" id="GO:1902412">
    <property type="term" value="P:regulation of mitotic cytokinesis"/>
    <property type="evidence" value="ECO:0007669"/>
    <property type="project" value="TreeGrafter"/>
</dbReference>
<dbReference type="InterPro" id="IPR025875">
    <property type="entry name" value="Leu-rich_rpt_4"/>
</dbReference>
<dbReference type="STRING" id="5454.A0A163FLB8"/>
<dbReference type="Gene3D" id="3.80.10.10">
    <property type="entry name" value="Ribonuclease Inhibitor"/>
    <property type="match status" value="3"/>
</dbReference>
<evidence type="ECO:0000313" key="5">
    <source>
        <dbReference type="Proteomes" id="UP000076837"/>
    </source>
</evidence>
<keyword evidence="5" id="KW-1185">Reference proteome</keyword>
<name>A0A163FLB8_DIDRA</name>
<evidence type="ECO:0008006" key="6">
    <source>
        <dbReference type="Google" id="ProtNLM"/>
    </source>
</evidence>
<feature type="compositionally biased region" description="Polar residues" evidence="3">
    <location>
        <begin position="207"/>
        <end position="217"/>
    </location>
</feature>
<feature type="region of interest" description="Disordered" evidence="3">
    <location>
        <begin position="895"/>
        <end position="931"/>
    </location>
</feature>
<keyword evidence="2" id="KW-0677">Repeat</keyword>
<feature type="region of interest" description="Disordered" evidence="3">
    <location>
        <begin position="1144"/>
        <end position="1197"/>
    </location>
</feature>
<feature type="region of interest" description="Disordered" evidence="3">
    <location>
        <begin position="527"/>
        <end position="662"/>
    </location>
</feature>